<evidence type="ECO:0000313" key="7">
    <source>
        <dbReference type="EMBL" id="TWF74864.1"/>
    </source>
</evidence>
<dbReference type="InterPro" id="IPR050833">
    <property type="entry name" value="Poly_Biosynth_Transport"/>
</dbReference>
<feature type="transmembrane region" description="Helical" evidence="6">
    <location>
        <begin position="102"/>
        <end position="130"/>
    </location>
</feature>
<evidence type="ECO:0000256" key="5">
    <source>
        <dbReference type="ARBA" id="ARBA00023136"/>
    </source>
</evidence>
<evidence type="ECO:0000256" key="6">
    <source>
        <dbReference type="SAM" id="Phobius"/>
    </source>
</evidence>
<reference evidence="7 8" key="1">
    <citation type="submission" date="2019-06" db="EMBL/GenBank/DDBJ databases">
        <title>Sequencing the genomes of 1000 actinobacteria strains.</title>
        <authorList>
            <person name="Klenk H.-P."/>
        </authorList>
    </citation>
    <scope>NUCLEOTIDE SEQUENCE [LARGE SCALE GENOMIC DNA]</scope>
    <source>
        <strain evidence="7 8">DSM 45671</strain>
    </source>
</reference>
<dbReference type="AlphaFoldDB" id="A0A561SJ56"/>
<feature type="transmembrane region" description="Helical" evidence="6">
    <location>
        <begin position="320"/>
        <end position="343"/>
    </location>
</feature>
<dbReference type="EMBL" id="VIWU01000001">
    <property type="protein sequence ID" value="TWF74864.1"/>
    <property type="molecule type" value="Genomic_DNA"/>
</dbReference>
<dbReference type="RefSeq" id="WP_147254169.1">
    <property type="nucleotide sequence ID" value="NZ_VIWU01000001.1"/>
</dbReference>
<feature type="transmembrane region" description="Helical" evidence="6">
    <location>
        <begin position="355"/>
        <end position="374"/>
    </location>
</feature>
<keyword evidence="5 6" id="KW-0472">Membrane</keyword>
<keyword evidence="3 6" id="KW-0812">Transmembrane</keyword>
<evidence type="ECO:0000256" key="3">
    <source>
        <dbReference type="ARBA" id="ARBA00022692"/>
    </source>
</evidence>
<evidence type="ECO:0000256" key="2">
    <source>
        <dbReference type="ARBA" id="ARBA00022475"/>
    </source>
</evidence>
<feature type="transmembrane region" description="Helical" evidence="6">
    <location>
        <begin position="252"/>
        <end position="271"/>
    </location>
</feature>
<feature type="transmembrane region" description="Helical" evidence="6">
    <location>
        <begin position="174"/>
        <end position="194"/>
    </location>
</feature>
<feature type="transmembrane region" description="Helical" evidence="6">
    <location>
        <begin position="283"/>
        <end position="308"/>
    </location>
</feature>
<feature type="transmembrane region" description="Helical" evidence="6">
    <location>
        <begin position="386"/>
        <end position="405"/>
    </location>
</feature>
<dbReference type="GO" id="GO:0005886">
    <property type="term" value="C:plasma membrane"/>
    <property type="evidence" value="ECO:0007669"/>
    <property type="project" value="UniProtKB-SubCell"/>
</dbReference>
<evidence type="ECO:0000256" key="4">
    <source>
        <dbReference type="ARBA" id="ARBA00022989"/>
    </source>
</evidence>
<organism evidence="7 8">
    <name type="scientific">Pseudonocardia hierapolitana</name>
    <dbReference type="NCBI Taxonomy" id="1128676"/>
    <lineage>
        <taxon>Bacteria</taxon>
        <taxon>Bacillati</taxon>
        <taxon>Actinomycetota</taxon>
        <taxon>Actinomycetes</taxon>
        <taxon>Pseudonocardiales</taxon>
        <taxon>Pseudonocardiaceae</taxon>
        <taxon>Pseudonocardia</taxon>
    </lineage>
</organism>
<feature type="transmembrane region" description="Helical" evidence="6">
    <location>
        <begin position="34"/>
        <end position="59"/>
    </location>
</feature>
<comment type="caution">
    <text evidence="7">The sequence shown here is derived from an EMBL/GenBank/DDBJ whole genome shotgun (WGS) entry which is preliminary data.</text>
</comment>
<name>A0A561SJ56_9PSEU</name>
<keyword evidence="4 6" id="KW-1133">Transmembrane helix</keyword>
<accession>A0A561SJ56</accession>
<feature type="transmembrane region" description="Helical" evidence="6">
    <location>
        <begin position="417"/>
        <end position="436"/>
    </location>
</feature>
<protein>
    <submittedName>
        <fullName evidence="7">O-antigen/teichoic acid export membrane protein</fullName>
    </submittedName>
</protein>
<feature type="transmembrane region" description="Helical" evidence="6">
    <location>
        <begin position="142"/>
        <end position="162"/>
    </location>
</feature>
<gene>
    <name evidence="7" type="ORF">FHX44_11746</name>
</gene>
<sequence length="445" mass="46544">MTIVQEHRVPTRDRASQVRSGLLRGWRSPQHRDGLALVLSSGLTSGLGLLFWILAARLYDPATVGVNSTALSAMTLLGTAAQLNLGNALLRFVPVAGRHVRALVVGCYAAAIAAAALAGAVFALGASWWAPELHAAFGGSELLAFFTLSTPVWAMFVIQDYVLPALKKATLVPVENLVFSVLKIVFLGGAAALGMWSGLAVSWAAATAVIVLIVTVYLARVLPRSEGRADDAGPAPAAVTVRDVASFVRADYAGTVFLLTAVFGLPLVVFARLGPEAAAVYGITWQIAYALYLVVNGMGQSLVAHVAADPDRLEAARHSMICKAMALLVPAVLVIAAAAYPLLSLFGAHYADEGSLLLALLVLSAVPNAVTWSAVWAARVRRDGRILFGVPAAVTTAVIAGSWFLMPVMGVVGTGVAWLGAQSVAAAGVLTVRAVMKRRLRLQRA</sequence>
<feature type="transmembrane region" description="Helical" evidence="6">
    <location>
        <begin position="71"/>
        <end position="90"/>
    </location>
</feature>
<comment type="subcellular location">
    <subcellularLocation>
        <location evidence="1">Cell membrane</location>
        <topology evidence="1">Multi-pass membrane protein</topology>
    </subcellularLocation>
</comment>
<dbReference type="Proteomes" id="UP000321261">
    <property type="component" value="Unassembled WGS sequence"/>
</dbReference>
<dbReference type="PANTHER" id="PTHR30250:SF11">
    <property type="entry name" value="O-ANTIGEN TRANSPORTER-RELATED"/>
    <property type="match status" value="1"/>
</dbReference>
<evidence type="ECO:0000256" key="1">
    <source>
        <dbReference type="ARBA" id="ARBA00004651"/>
    </source>
</evidence>
<feature type="transmembrane region" description="Helical" evidence="6">
    <location>
        <begin position="200"/>
        <end position="219"/>
    </location>
</feature>
<keyword evidence="8" id="KW-1185">Reference proteome</keyword>
<keyword evidence="2" id="KW-1003">Cell membrane</keyword>
<dbReference type="OrthoDB" id="30633at2"/>
<dbReference type="PANTHER" id="PTHR30250">
    <property type="entry name" value="PST FAMILY PREDICTED COLANIC ACID TRANSPORTER"/>
    <property type="match status" value="1"/>
</dbReference>
<proteinExistence type="predicted"/>
<evidence type="ECO:0000313" key="8">
    <source>
        <dbReference type="Proteomes" id="UP000321261"/>
    </source>
</evidence>